<dbReference type="SUPFAM" id="SSF56645">
    <property type="entry name" value="Acyl-CoA dehydrogenase NM domain-like"/>
    <property type="match status" value="1"/>
</dbReference>
<dbReference type="InterPro" id="IPR009100">
    <property type="entry name" value="AcylCoA_DH/oxidase_NM_dom_sf"/>
</dbReference>
<dbReference type="InterPro" id="IPR037069">
    <property type="entry name" value="AcylCoA_DH/ox_N_sf"/>
</dbReference>
<proteinExistence type="predicted"/>
<dbReference type="Gene3D" id="1.20.140.10">
    <property type="entry name" value="Butyryl-CoA Dehydrogenase, subunit A, domain 3"/>
    <property type="match status" value="1"/>
</dbReference>
<dbReference type="Gene3D" id="1.10.540.10">
    <property type="entry name" value="Acyl-CoA dehydrogenase/oxidase, N-terminal domain"/>
    <property type="match status" value="1"/>
</dbReference>
<dbReference type="PANTHER" id="PTHR43884:SF12">
    <property type="entry name" value="ISOVALERYL-COA DEHYDROGENASE, MITOCHONDRIAL-RELATED"/>
    <property type="match status" value="1"/>
</dbReference>
<dbReference type="InterPro" id="IPR046373">
    <property type="entry name" value="Acyl-CoA_Oxase/DH_mid-dom_sf"/>
</dbReference>
<dbReference type="PANTHER" id="PTHR43884">
    <property type="entry name" value="ACYL-COA DEHYDROGENASE"/>
    <property type="match status" value="1"/>
</dbReference>
<dbReference type="InterPro" id="IPR013107">
    <property type="entry name" value="Acyl-CoA_DH_C"/>
</dbReference>
<dbReference type="Pfam" id="PF08028">
    <property type="entry name" value="Acyl-CoA_dh_2"/>
    <property type="match status" value="1"/>
</dbReference>
<dbReference type="RefSeq" id="WP_344889225.1">
    <property type="nucleotide sequence ID" value="NZ_BAAAZP010000152.1"/>
</dbReference>
<sequence>MSSGTLTTELPGAGLVPDPAWREAAEAVAAVASEHADQADRDAAFPAAALAEMRRTRLLGLPVPVEHGGWGGGFTELADATIALARADMTTALVFAMHCQQATAVVRHGDPQLLRDLLPTLARGEIYLGSVTTEPGTGGQLLTSESPLQESGGTLVIDRVAPVVTGGRHADAFLVTMRSAGAASPTQVDLVYAARDHLEVEVTGGWDPLGMRATESVPLRLRGAVPATHLIGGPGGFPDIAAGLFGPVAHIGWAAAWLGTAAGALARVIRYVRGQSGPRGLDVSSPLVLSNLAVIRERVDTVHALLRHTLRVVADEETRHGAVSSTSARLLVNTLKTRASEECFAAVNGLVELVGLRHGYLKGSPTGLERAFRDLRSASLNFANDRLRTADGAMALRDVSVRLV</sequence>
<evidence type="ECO:0000313" key="5">
    <source>
        <dbReference type="Proteomes" id="UP001500902"/>
    </source>
</evidence>
<dbReference type="EMBL" id="BAAAZP010000152">
    <property type="protein sequence ID" value="GAA3698131.1"/>
    <property type="molecule type" value="Genomic_DNA"/>
</dbReference>
<dbReference type="InterPro" id="IPR036250">
    <property type="entry name" value="AcylCo_DH-like_C"/>
</dbReference>
<protein>
    <submittedName>
        <fullName evidence="4">Acyl-CoA dehydrogenase family protein</fullName>
    </submittedName>
</protein>
<gene>
    <name evidence="4" type="ORF">GCM10022224_075150</name>
</gene>
<name>A0ABP7D288_9ACTN</name>
<evidence type="ECO:0000313" key="4">
    <source>
        <dbReference type="EMBL" id="GAA3698131.1"/>
    </source>
</evidence>
<dbReference type="Pfam" id="PF02771">
    <property type="entry name" value="Acyl-CoA_dh_N"/>
    <property type="match status" value="1"/>
</dbReference>
<dbReference type="InterPro" id="IPR013786">
    <property type="entry name" value="AcylCoA_DH/ox_N"/>
</dbReference>
<feature type="domain" description="Acyl-CoA dehydrogenase/oxidase N-terminal" evidence="2">
    <location>
        <begin position="23"/>
        <end position="125"/>
    </location>
</feature>
<dbReference type="Gene3D" id="2.40.110.10">
    <property type="entry name" value="Butyryl-CoA Dehydrogenase, subunit A, domain 2"/>
    <property type="match status" value="1"/>
</dbReference>
<organism evidence="4 5">
    <name type="scientific">Nonomuraea antimicrobica</name>
    <dbReference type="NCBI Taxonomy" id="561173"/>
    <lineage>
        <taxon>Bacteria</taxon>
        <taxon>Bacillati</taxon>
        <taxon>Actinomycetota</taxon>
        <taxon>Actinomycetes</taxon>
        <taxon>Streptosporangiales</taxon>
        <taxon>Streptosporangiaceae</taxon>
        <taxon>Nonomuraea</taxon>
    </lineage>
</organism>
<evidence type="ECO:0000259" key="3">
    <source>
        <dbReference type="Pfam" id="PF08028"/>
    </source>
</evidence>
<keyword evidence="1" id="KW-0560">Oxidoreductase</keyword>
<dbReference type="PIRSF" id="PIRSF016578">
    <property type="entry name" value="HsaA"/>
    <property type="match status" value="1"/>
</dbReference>
<reference evidence="5" key="1">
    <citation type="journal article" date="2019" name="Int. J. Syst. Evol. Microbiol.">
        <title>The Global Catalogue of Microorganisms (GCM) 10K type strain sequencing project: providing services to taxonomists for standard genome sequencing and annotation.</title>
        <authorList>
            <consortium name="The Broad Institute Genomics Platform"/>
            <consortium name="The Broad Institute Genome Sequencing Center for Infectious Disease"/>
            <person name="Wu L."/>
            <person name="Ma J."/>
        </authorList>
    </citation>
    <scope>NUCLEOTIDE SEQUENCE [LARGE SCALE GENOMIC DNA]</scope>
    <source>
        <strain evidence="5">JCM 16904</strain>
    </source>
</reference>
<feature type="domain" description="Acyl-CoA dehydrogenase C-terminal" evidence="3">
    <location>
        <begin position="252"/>
        <end position="378"/>
    </location>
</feature>
<dbReference type="SUPFAM" id="SSF47203">
    <property type="entry name" value="Acyl-CoA dehydrogenase C-terminal domain-like"/>
    <property type="match status" value="1"/>
</dbReference>
<comment type="caution">
    <text evidence="4">The sequence shown here is derived from an EMBL/GenBank/DDBJ whole genome shotgun (WGS) entry which is preliminary data.</text>
</comment>
<accession>A0ABP7D288</accession>
<evidence type="ECO:0000256" key="1">
    <source>
        <dbReference type="ARBA" id="ARBA00023002"/>
    </source>
</evidence>
<evidence type="ECO:0000259" key="2">
    <source>
        <dbReference type="Pfam" id="PF02771"/>
    </source>
</evidence>
<keyword evidence="5" id="KW-1185">Reference proteome</keyword>
<dbReference type="Proteomes" id="UP001500902">
    <property type="component" value="Unassembled WGS sequence"/>
</dbReference>